<evidence type="ECO:0000313" key="10">
    <source>
        <dbReference type="Proteomes" id="UP000678895"/>
    </source>
</evidence>
<evidence type="ECO:0000256" key="7">
    <source>
        <dbReference type="PIRSR" id="PIRSR000915-2"/>
    </source>
</evidence>
<keyword evidence="4 5" id="KW-0460">Magnesium</keyword>
<dbReference type="InterPro" id="IPR036412">
    <property type="entry name" value="HAD-like_sf"/>
</dbReference>
<evidence type="ECO:0000256" key="4">
    <source>
        <dbReference type="ARBA" id="ARBA00022842"/>
    </source>
</evidence>
<dbReference type="GO" id="GO:0005737">
    <property type="term" value="C:cytoplasm"/>
    <property type="evidence" value="ECO:0007669"/>
    <property type="project" value="TreeGrafter"/>
</dbReference>
<dbReference type="PIRSF" id="PIRSF000915">
    <property type="entry name" value="PGP-type_phosphatase"/>
    <property type="match status" value="1"/>
</dbReference>
<evidence type="ECO:0000313" key="9">
    <source>
        <dbReference type="EMBL" id="GIO43647.1"/>
    </source>
</evidence>
<feature type="binding site" evidence="8">
    <location>
        <position position="14"/>
    </location>
    <ligand>
        <name>Mg(2+)</name>
        <dbReference type="ChEBI" id="CHEBI:18420"/>
    </ligand>
</feature>
<dbReference type="InterPro" id="IPR023214">
    <property type="entry name" value="HAD_sf"/>
</dbReference>
<feature type="active site" description="Proton donor" evidence="6">
    <location>
        <position position="16"/>
    </location>
</feature>
<evidence type="ECO:0000256" key="6">
    <source>
        <dbReference type="PIRSR" id="PIRSR000915-1"/>
    </source>
</evidence>
<dbReference type="PANTHER" id="PTHR19288:SF46">
    <property type="entry name" value="HALOACID DEHALOGENASE-LIKE HYDROLASE DOMAIN-CONTAINING PROTEIN 2"/>
    <property type="match status" value="1"/>
</dbReference>
<organism evidence="9 10">
    <name type="scientific">Paenibacillus apis</name>
    <dbReference type="NCBI Taxonomy" id="1792174"/>
    <lineage>
        <taxon>Bacteria</taxon>
        <taxon>Bacillati</taxon>
        <taxon>Bacillota</taxon>
        <taxon>Bacilli</taxon>
        <taxon>Bacillales</taxon>
        <taxon>Paenibacillaceae</taxon>
        <taxon>Paenibacillus</taxon>
    </lineage>
</organism>
<dbReference type="NCBIfam" id="TIGR01460">
    <property type="entry name" value="HAD-SF-IIA"/>
    <property type="match status" value="1"/>
</dbReference>
<dbReference type="CDD" id="cd07530">
    <property type="entry name" value="HAD_Pase_UmpH-like"/>
    <property type="match status" value="1"/>
</dbReference>
<evidence type="ECO:0000256" key="2">
    <source>
        <dbReference type="ARBA" id="ARBA00022723"/>
    </source>
</evidence>
<comment type="function">
    <text evidence="5">Catalyzes the dephosphorylation of 2-6 carbon acid sugars in vitro.</text>
</comment>
<keyword evidence="2 5" id="KW-0479">Metal-binding</keyword>
<dbReference type="Pfam" id="PF13344">
    <property type="entry name" value="Hydrolase_6"/>
    <property type="match status" value="1"/>
</dbReference>
<dbReference type="NCBIfam" id="TIGR01457">
    <property type="entry name" value="HAD-SF-IIA-hyp2"/>
    <property type="match status" value="1"/>
</dbReference>
<evidence type="ECO:0000256" key="3">
    <source>
        <dbReference type="ARBA" id="ARBA00022801"/>
    </source>
</evidence>
<evidence type="ECO:0000256" key="5">
    <source>
        <dbReference type="PIRNR" id="PIRNR000915"/>
    </source>
</evidence>
<accession>A0A920CNX8</accession>
<gene>
    <name evidence="9" type="ORF">J41TS4_34050</name>
</gene>
<dbReference type="Proteomes" id="UP000678895">
    <property type="component" value="Unassembled WGS sequence"/>
</dbReference>
<dbReference type="GO" id="GO:0016791">
    <property type="term" value="F:phosphatase activity"/>
    <property type="evidence" value="ECO:0007669"/>
    <property type="project" value="TreeGrafter"/>
</dbReference>
<dbReference type="SUPFAM" id="SSF56784">
    <property type="entry name" value="HAD-like"/>
    <property type="match status" value="1"/>
</dbReference>
<protein>
    <recommendedName>
        <fullName evidence="5">Acid sugar phosphatase</fullName>
        <ecNumber evidence="5">3.1.3.-</ecNumber>
    </recommendedName>
</protein>
<evidence type="ECO:0000256" key="8">
    <source>
        <dbReference type="PIRSR" id="PIRSR000915-3"/>
    </source>
</evidence>
<dbReference type="Gene3D" id="3.40.50.1000">
    <property type="entry name" value="HAD superfamily/HAD-like"/>
    <property type="match status" value="2"/>
</dbReference>
<dbReference type="Pfam" id="PF13242">
    <property type="entry name" value="Hydrolase_like"/>
    <property type="match status" value="1"/>
</dbReference>
<comment type="cofactor">
    <cofactor evidence="8">
        <name>Mg(2+)</name>
        <dbReference type="ChEBI" id="CHEBI:18420"/>
    </cofactor>
    <text evidence="8">Divalent metal ions. Mg(2+) is the most effective.</text>
</comment>
<dbReference type="SFLD" id="SFLDS00003">
    <property type="entry name" value="Haloacid_Dehalogenase"/>
    <property type="match status" value="1"/>
</dbReference>
<dbReference type="EMBL" id="BORS01000012">
    <property type="protein sequence ID" value="GIO43647.1"/>
    <property type="molecule type" value="Genomic_DNA"/>
</dbReference>
<dbReference type="InterPro" id="IPR006357">
    <property type="entry name" value="HAD-SF_hydro_IIA"/>
</dbReference>
<feature type="binding site" evidence="7">
    <location>
        <position position="185"/>
    </location>
    <ligand>
        <name>substrate</name>
    </ligand>
</feature>
<evidence type="ECO:0000256" key="1">
    <source>
        <dbReference type="ARBA" id="ARBA00006696"/>
    </source>
</evidence>
<reference evidence="9" key="1">
    <citation type="submission" date="2021-03" db="EMBL/GenBank/DDBJ databases">
        <title>Antimicrobial resistance genes in bacteria isolated from Japanese honey, and their potential for conferring macrolide and lincosamide resistance in the American foulbrood pathogen Paenibacillus larvae.</title>
        <authorList>
            <person name="Okamoto M."/>
            <person name="Kumagai M."/>
            <person name="Kanamori H."/>
            <person name="Takamatsu D."/>
        </authorList>
    </citation>
    <scope>NUCLEOTIDE SEQUENCE</scope>
    <source>
        <strain evidence="9">J41TS4</strain>
    </source>
</reference>
<dbReference type="InterPro" id="IPR006354">
    <property type="entry name" value="HAD-SF_hydro_IIA_hyp1"/>
</dbReference>
<dbReference type="SFLD" id="SFLDG01139">
    <property type="entry name" value="C2.A:_Pyridoxal_Phosphate_Phos"/>
    <property type="match status" value="1"/>
</dbReference>
<dbReference type="GO" id="GO:0046872">
    <property type="term" value="F:metal ion binding"/>
    <property type="evidence" value="ECO:0007669"/>
    <property type="project" value="UniProtKB-KW"/>
</dbReference>
<feature type="binding site" evidence="8">
    <location>
        <position position="210"/>
    </location>
    <ligand>
        <name>Mg(2+)</name>
        <dbReference type="ChEBI" id="CHEBI:18420"/>
    </ligand>
</feature>
<dbReference type="PANTHER" id="PTHR19288">
    <property type="entry name" value="4-NITROPHENYLPHOSPHATASE-RELATED"/>
    <property type="match status" value="1"/>
</dbReference>
<proteinExistence type="inferred from homology"/>
<sequence>MNMAMMRWKAYLIDLDGTLYHGNRMIDGADILIAGLQQASIPYLFVTNNSSKTPEEVAGRLSSMGIPAKADHVCTSAVAAAEYIAQEQPGCRVAYIGEQGLSSALADAGLRLVEDDPEVVVQGIDLSFTYDKLANAAGWIRNGAKYVLTNPDLLLPANGGLMPGAGTLSAAIQAATGCKPVVIGKPSGILMKHAIDRLGFSPEDVAVVGDNMLTDISAGVQAGCGTILVLTGLTTDANLQSFIADAGVQPDLIYRDLHELRQSITGILLMREYSRI</sequence>
<comment type="caution">
    <text evidence="9">The sequence shown here is derived from an EMBL/GenBank/DDBJ whole genome shotgun (WGS) entry which is preliminary data.</text>
</comment>
<feature type="active site" description="Nucleophile" evidence="6">
    <location>
        <position position="14"/>
    </location>
</feature>
<name>A0A920CNX8_9BACL</name>
<comment type="similarity">
    <text evidence="1 5">Belongs to the HAD-like hydrolase superfamily. NagD family.</text>
</comment>
<dbReference type="AlphaFoldDB" id="A0A920CNX8"/>
<keyword evidence="10" id="KW-1185">Reference proteome</keyword>
<keyword evidence="3" id="KW-0378">Hydrolase</keyword>
<dbReference type="EC" id="3.1.3.-" evidence="5"/>
<feature type="binding site" evidence="8">
    <location>
        <position position="16"/>
    </location>
    <ligand>
        <name>Mg(2+)</name>
        <dbReference type="ChEBI" id="CHEBI:18420"/>
    </ligand>
</feature>